<name>A0A1G9Y7W5_ALLAB</name>
<proteinExistence type="predicted"/>
<evidence type="ECO:0000313" key="3">
    <source>
        <dbReference type="Proteomes" id="UP000183376"/>
    </source>
</evidence>
<sequence length="106" mass="11741">MCLYDSDDDVAHCLAAHVAQGRTISELMRRTGLGERTIRRLLGGLDDADKRPNPAQVAKMVTEYRAGLGIRALSMKTGYTYYAIRTALLDADVSLRNPGGNWRDRS</sequence>
<dbReference type="AlphaFoldDB" id="A0A1G9Y7W5"/>
<gene>
    <name evidence="2" type="ORF">SAMN04489726_4655</name>
</gene>
<keyword evidence="3" id="KW-1185">Reference proteome</keyword>
<dbReference type="InterPro" id="IPR045745">
    <property type="entry name" value="HTH_58_Actinobacteria-type"/>
</dbReference>
<dbReference type="Proteomes" id="UP000183376">
    <property type="component" value="Chromosome I"/>
</dbReference>
<organism evidence="2 3">
    <name type="scientific">Allokutzneria albata</name>
    <name type="common">Kibdelosporangium albatum</name>
    <dbReference type="NCBI Taxonomy" id="211114"/>
    <lineage>
        <taxon>Bacteria</taxon>
        <taxon>Bacillati</taxon>
        <taxon>Actinomycetota</taxon>
        <taxon>Actinomycetes</taxon>
        <taxon>Pseudonocardiales</taxon>
        <taxon>Pseudonocardiaceae</taxon>
        <taxon>Allokutzneria</taxon>
    </lineage>
</organism>
<protein>
    <recommendedName>
        <fullName evidence="1">Helix-turn-helix domain-containing protein</fullName>
    </recommendedName>
</protein>
<evidence type="ECO:0000259" key="1">
    <source>
        <dbReference type="Pfam" id="PF19575"/>
    </source>
</evidence>
<feature type="domain" description="Helix-turn-helix" evidence="1">
    <location>
        <begin position="58"/>
        <end position="103"/>
    </location>
</feature>
<dbReference type="EMBL" id="LT629701">
    <property type="protein sequence ID" value="SDN05178.1"/>
    <property type="molecule type" value="Genomic_DNA"/>
</dbReference>
<accession>A0A1G9Y7W5</accession>
<dbReference type="Pfam" id="PF19575">
    <property type="entry name" value="HTH_58"/>
    <property type="match status" value="1"/>
</dbReference>
<reference evidence="2 3" key="1">
    <citation type="submission" date="2016-10" db="EMBL/GenBank/DDBJ databases">
        <authorList>
            <person name="de Groot N.N."/>
        </authorList>
    </citation>
    <scope>NUCLEOTIDE SEQUENCE [LARGE SCALE GENOMIC DNA]</scope>
    <source>
        <strain evidence="2 3">DSM 44149</strain>
    </source>
</reference>
<evidence type="ECO:0000313" key="2">
    <source>
        <dbReference type="EMBL" id="SDN05178.1"/>
    </source>
</evidence>